<evidence type="ECO:0000256" key="3">
    <source>
        <dbReference type="ARBA" id="ARBA00022840"/>
    </source>
</evidence>
<keyword evidence="3 5" id="KW-0067">ATP-binding</keyword>
<dbReference type="GO" id="GO:0005524">
    <property type="term" value="F:ATP binding"/>
    <property type="evidence" value="ECO:0007669"/>
    <property type="project" value="UniProtKB-KW"/>
</dbReference>
<gene>
    <name evidence="5" type="ORF">QN215_01340</name>
</gene>
<dbReference type="AlphaFoldDB" id="A0AB39U745"/>
<evidence type="ECO:0000259" key="4">
    <source>
        <dbReference type="PROSITE" id="PS50893"/>
    </source>
</evidence>
<dbReference type="PANTHER" id="PTHR42939">
    <property type="entry name" value="ABC TRANSPORTER ATP-BINDING PROTEIN ALBC-RELATED"/>
    <property type="match status" value="1"/>
</dbReference>
<dbReference type="GO" id="GO:0016020">
    <property type="term" value="C:membrane"/>
    <property type="evidence" value="ECO:0007669"/>
    <property type="project" value="InterPro"/>
</dbReference>
<evidence type="ECO:0000256" key="2">
    <source>
        <dbReference type="ARBA" id="ARBA00022741"/>
    </source>
</evidence>
<dbReference type="InterPro" id="IPR015856">
    <property type="entry name" value="ABC_transpr_CbiO/EcfA_su"/>
</dbReference>
<dbReference type="GO" id="GO:0022857">
    <property type="term" value="F:transmembrane transporter activity"/>
    <property type="evidence" value="ECO:0007669"/>
    <property type="project" value="UniProtKB-ARBA"/>
</dbReference>
<name>A0AB39U745_9BIFI</name>
<dbReference type="Pfam" id="PF00005">
    <property type="entry name" value="ABC_tran"/>
    <property type="match status" value="1"/>
</dbReference>
<keyword evidence="1" id="KW-0813">Transport</keyword>
<dbReference type="CDD" id="cd03225">
    <property type="entry name" value="ABC_cobalt_CbiO_domain1"/>
    <property type="match status" value="1"/>
</dbReference>
<evidence type="ECO:0000256" key="1">
    <source>
        <dbReference type="ARBA" id="ARBA00022448"/>
    </source>
</evidence>
<organism evidence="5">
    <name type="scientific">Bifidobacterium aquikefiricola</name>
    <dbReference type="NCBI Taxonomy" id="3059038"/>
    <lineage>
        <taxon>Bacteria</taxon>
        <taxon>Bacillati</taxon>
        <taxon>Actinomycetota</taxon>
        <taxon>Actinomycetes</taxon>
        <taxon>Bifidobacteriales</taxon>
        <taxon>Bifidobacteriaceae</taxon>
        <taxon>Bifidobacterium</taxon>
    </lineage>
</organism>
<dbReference type="InterPro" id="IPR027417">
    <property type="entry name" value="P-loop_NTPase"/>
</dbReference>
<feature type="domain" description="ABC transporter" evidence="4">
    <location>
        <begin position="9"/>
        <end position="241"/>
    </location>
</feature>
<dbReference type="SUPFAM" id="SSF52540">
    <property type="entry name" value="P-loop containing nucleoside triphosphate hydrolases"/>
    <property type="match status" value="1"/>
</dbReference>
<dbReference type="EMBL" id="CP129674">
    <property type="protein sequence ID" value="XDS44809.1"/>
    <property type="molecule type" value="Genomic_DNA"/>
</dbReference>
<dbReference type="PANTHER" id="PTHR42939:SF1">
    <property type="entry name" value="ABC TRANSPORTER ATP-BINDING PROTEIN ALBC-RELATED"/>
    <property type="match status" value="1"/>
</dbReference>
<protein>
    <submittedName>
        <fullName evidence="5">ABC transporter ATP-binding protein</fullName>
    </submittedName>
</protein>
<dbReference type="RefSeq" id="WP_369344355.1">
    <property type="nucleotide sequence ID" value="NZ_CP129674.1"/>
</dbReference>
<dbReference type="GO" id="GO:0016887">
    <property type="term" value="F:ATP hydrolysis activity"/>
    <property type="evidence" value="ECO:0007669"/>
    <property type="project" value="InterPro"/>
</dbReference>
<dbReference type="KEGG" id="baqk:QN215_01340"/>
<proteinExistence type="predicted"/>
<dbReference type="InterPro" id="IPR003439">
    <property type="entry name" value="ABC_transporter-like_ATP-bd"/>
</dbReference>
<dbReference type="InterPro" id="IPR003593">
    <property type="entry name" value="AAA+_ATPase"/>
</dbReference>
<reference evidence="5" key="1">
    <citation type="submission" date="2023-07" db="EMBL/GenBank/DDBJ databases">
        <title>Bifidobacterium aquikefiriaerophilum sp. nov. and Bifidobacterium eccum sp. nov., isolated from water kefir.</title>
        <authorList>
            <person name="Breselge S."/>
            <person name="Bellassi P."/>
            <person name="Barcenilla C."/>
            <person name="Alvarez-Ordonez A."/>
            <person name="Morelli L."/>
            <person name="Cotter P.D."/>
        </authorList>
    </citation>
    <scope>NUCLEOTIDE SEQUENCE</scope>
    <source>
        <strain evidence="5">WK041_4_12</strain>
    </source>
</reference>
<dbReference type="InterPro" id="IPR051782">
    <property type="entry name" value="ABC_Transporter_VariousFunc"/>
</dbReference>
<evidence type="ECO:0000313" key="5">
    <source>
        <dbReference type="EMBL" id="XDS44809.1"/>
    </source>
</evidence>
<dbReference type="PROSITE" id="PS50893">
    <property type="entry name" value="ABC_TRANSPORTER_2"/>
    <property type="match status" value="1"/>
</dbReference>
<keyword evidence="2" id="KW-0547">Nucleotide-binding</keyword>
<dbReference type="SMART" id="SM00382">
    <property type="entry name" value="AAA"/>
    <property type="match status" value="1"/>
</dbReference>
<sequence length="260" mass="28675">MSVDGDVAVAVEHVWFGYRKAGSVLEDVDFRVPAGQSLAILGYNGVGKTTLLNLIVGLLRPSKGRAVINGKLIASVREVFELTERSNLIDSMSVRDNIRFRDLLFSGQGPARPTPGMEHLDRERLVVAFGLAEHLDKRVDELSSGLRKRAGLVAGLLFDPRLILLDEPTNSIDPLTRSLLLDCVGQLRGDGRTLVTVTHDLDYCWKVADRIIVLDDKRIALDRMTHDFADFDAFKKAATLGRQATHTDFGLTHTTATTIK</sequence>
<dbReference type="Gene3D" id="3.40.50.300">
    <property type="entry name" value="P-loop containing nucleotide triphosphate hydrolases"/>
    <property type="match status" value="1"/>
</dbReference>
<accession>A0AB39U745</accession>